<proteinExistence type="predicted"/>
<organism evidence="2 3">
    <name type="scientific">Portunus trituberculatus</name>
    <name type="common">Swimming crab</name>
    <name type="synonym">Neptunus trituberculatus</name>
    <dbReference type="NCBI Taxonomy" id="210409"/>
    <lineage>
        <taxon>Eukaryota</taxon>
        <taxon>Metazoa</taxon>
        <taxon>Ecdysozoa</taxon>
        <taxon>Arthropoda</taxon>
        <taxon>Crustacea</taxon>
        <taxon>Multicrustacea</taxon>
        <taxon>Malacostraca</taxon>
        <taxon>Eumalacostraca</taxon>
        <taxon>Eucarida</taxon>
        <taxon>Decapoda</taxon>
        <taxon>Pleocyemata</taxon>
        <taxon>Brachyura</taxon>
        <taxon>Eubrachyura</taxon>
        <taxon>Portunoidea</taxon>
        <taxon>Portunidae</taxon>
        <taxon>Portuninae</taxon>
        <taxon>Portunus</taxon>
    </lineage>
</organism>
<dbReference type="EMBL" id="VSRR010033531">
    <property type="protein sequence ID" value="MPC71767.1"/>
    <property type="molecule type" value="Genomic_DNA"/>
</dbReference>
<feature type="compositionally biased region" description="Pro residues" evidence="1">
    <location>
        <begin position="34"/>
        <end position="45"/>
    </location>
</feature>
<name>A0A5B7HR98_PORTR</name>
<evidence type="ECO:0000313" key="2">
    <source>
        <dbReference type="EMBL" id="MPC71767.1"/>
    </source>
</evidence>
<dbReference type="AlphaFoldDB" id="A0A5B7HR98"/>
<dbReference type="Proteomes" id="UP000324222">
    <property type="component" value="Unassembled WGS sequence"/>
</dbReference>
<evidence type="ECO:0000256" key="1">
    <source>
        <dbReference type="SAM" id="MobiDB-lite"/>
    </source>
</evidence>
<protein>
    <submittedName>
        <fullName evidence="2">Uncharacterized protein</fullName>
    </submittedName>
</protein>
<sequence>MAAAAAAAEAAAGAATGRGELVRSEPPSTAHPTKPMPPPPPPPPSSLVNDTLIAAGIYEYIPNAQSRPVRLHGLTELPCGSRTAPRRPASLCHTGLPVLHGKMLR</sequence>
<reference evidence="2 3" key="1">
    <citation type="submission" date="2019-05" db="EMBL/GenBank/DDBJ databases">
        <title>Another draft genome of Portunus trituberculatus and its Hox gene families provides insights of decapod evolution.</title>
        <authorList>
            <person name="Jeong J.-H."/>
            <person name="Song I."/>
            <person name="Kim S."/>
            <person name="Choi T."/>
            <person name="Kim D."/>
            <person name="Ryu S."/>
            <person name="Kim W."/>
        </authorList>
    </citation>
    <scope>NUCLEOTIDE SEQUENCE [LARGE SCALE GENOMIC DNA]</scope>
    <source>
        <tissue evidence="2">Muscle</tissue>
    </source>
</reference>
<keyword evidence="3" id="KW-1185">Reference proteome</keyword>
<gene>
    <name evidence="2" type="ORF">E2C01_066052</name>
</gene>
<feature type="region of interest" description="Disordered" evidence="1">
    <location>
        <begin position="1"/>
        <end position="49"/>
    </location>
</feature>
<feature type="compositionally biased region" description="Low complexity" evidence="1">
    <location>
        <begin position="1"/>
        <end position="15"/>
    </location>
</feature>
<accession>A0A5B7HR98</accession>
<evidence type="ECO:0000313" key="3">
    <source>
        <dbReference type="Proteomes" id="UP000324222"/>
    </source>
</evidence>
<comment type="caution">
    <text evidence="2">The sequence shown here is derived from an EMBL/GenBank/DDBJ whole genome shotgun (WGS) entry which is preliminary data.</text>
</comment>